<organism evidence="3 4">
    <name type="scientific">Desulfarculus baarsii (strain ATCC 33931 / DSM 2075 / LMG 7858 / VKM B-1802 / 2st14)</name>
    <dbReference type="NCBI Taxonomy" id="644282"/>
    <lineage>
        <taxon>Bacteria</taxon>
        <taxon>Pseudomonadati</taxon>
        <taxon>Thermodesulfobacteriota</taxon>
        <taxon>Desulfarculia</taxon>
        <taxon>Desulfarculales</taxon>
        <taxon>Desulfarculaceae</taxon>
        <taxon>Desulfarculus</taxon>
    </lineage>
</organism>
<evidence type="ECO:0000313" key="4">
    <source>
        <dbReference type="Proteomes" id="UP000009047"/>
    </source>
</evidence>
<name>E1QFM8_DESB2</name>
<feature type="domain" description="NAD-dependent epimerase/dehydratase" evidence="2">
    <location>
        <begin position="23"/>
        <end position="254"/>
    </location>
</feature>
<protein>
    <submittedName>
        <fullName evidence="3">NAD-dependent epimerase/dehydratase</fullName>
    </submittedName>
</protein>
<dbReference type="Proteomes" id="UP000009047">
    <property type="component" value="Chromosome"/>
</dbReference>
<dbReference type="Pfam" id="PF01370">
    <property type="entry name" value="Epimerase"/>
    <property type="match status" value="1"/>
</dbReference>
<dbReference type="EMBL" id="CP002085">
    <property type="protein sequence ID" value="ADK84364.1"/>
    <property type="molecule type" value="Genomic_DNA"/>
</dbReference>
<dbReference type="eggNOG" id="COG0451">
    <property type="taxonomic scope" value="Bacteria"/>
</dbReference>
<dbReference type="InterPro" id="IPR001509">
    <property type="entry name" value="Epimerase_deHydtase"/>
</dbReference>
<accession>E1QFM8</accession>
<keyword evidence="4" id="KW-1185">Reference proteome</keyword>
<dbReference type="STRING" id="644282.Deba_0994"/>
<dbReference type="Gene3D" id="3.40.50.720">
    <property type="entry name" value="NAD(P)-binding Rossmann-like Domain"/>
    <property type="match status" value="1"/>
</dbReference>
<sequence length="344" mass="38263">MNSHGRISMANEFSSDLNNFRHVVVGAGGFLGTNISAGFKKSNLDLLCIDACERPKYSNHAGEKNWLSGTLSDKEFFVEHLKPNDIVYHLVSTTNPSNSDLAPDKDVEDNLIGSLKLFQACSERRIKKLIFISSGGTIYGPDAPVPTPEFADTSPICSYGATKLAIEKYLEIFRKQHGLDYIIFRVSNAYGPFQIARGQGIIAMALHRFFHDEPLEIWGDGSAVRDYIFVDDIVSAVLMGAASSTQSPRLYNLGSGVGHSVNEVVEALNFALGGRLETVRREGRSVDVPRSILDIERIKLHLNWRPKIDLKAGISATVNWYREFIRCSGQDHNHEYSRADEKIN</sequence>
<evidence type="ECO:0000256" key="1">
    <source>
        <dbReference type="ARBA" id="ARBA00007637"/>
    </source>
</evidence>
<reference evidence="3 4" key="1">
    <citation type="journal article" date="2010" name="Stand. Genomic Sci.">
        <title>Complete genome sequence of Desulfarculus baarsii type strain (2st14).</title>
        <authorList>
            <person name="Sun H."/>
            <person name="Spring S."/>
            <person name="Lapidus A."/>
            <person name="Davenport K."/>
            <person name="Del Rio T.G."/>
            <person name="Tice H."/>
            <person name="Nolan M."/>
            <person name="Copeland A."/>
            <person name="Cheng J.F."/>
            <person name="Lucas S."/>
            <person name="Tapia R."/>
            <person name="Goodwin L."/>
            <person name="Pitluck S."/>
            <person name="Ivanova N."/>
            <person name="Pagani I."/>
            <person name="Mavromatis K."/>
            <person name="Ovchinnikova G."/>
            <person name="Pati A."/>
            <person name="Chen A."/>
            <person name="Palaniappan K."/>
            <person name="Hauser L."/>
            <person name="Chang Y.J."/>
            <person name="Jeffries C.D."/>
            <person name="Detter J.C."/>
            <person name="Han C."/>
            <person name="Rohde M."/>
            <person name="Brambilla E."/>
            <person name="Goker M."/>
            <person name="Woyke T."/>
            <person name="Bristow J."/>
            <person name="Eisen J.A."/>
            <person name="Markowitz V."/>
            <person name="Hugenholtz P."/>
            <person name="Kyrpides N.C."/>
            <person name="Klenk H.P."/>
            <person name="Land M."/>
        </authorList>
    </citation>
    <scope>NUCLEOTIDE SEQUENCE [LARGE SCALE GENOMIC DNA]</scope>
    <source>
        <strain evidence="4">ATCC 33931 / DSM 2075 / LMG 7858 / VKM B-1802 / 2st14</strain>
    </source>
</reference>
<evidence type="ECO:0000259" key="2">
    <source>
        <dbReference type="Pfam" id="PF01370"/>
    </source>
</evidence>
<dbReference type="KEGG" id="dbr:Deba_0994"/>
<dbReference type="InterPro" id="IPR036291">
    <property type="entry name" value="NAD(P)-bd_dom_sf"/>
</dbReference>
<dbReference type="Gene3D" id="3.90.25.10">
    <property type="entry name" value="UDP-galactose 4-epimerase, domain 1"/>
    <property type="match status" value="1"/>
</dbReference>
<proteinExistence type="inferred from homology"/>
<dbReference type="HOGENOM" id="CLU_007383_1_7_7"/>
<gene>
    <name evidence="3" type="ordered locus">Deba_0994</name>
</gene>
<dbReference type="SUPFAM" id="SSF51735">
    <property type="entry name" value="NAD(P)-binding Rossmann-fold domains"/>
    <property type="match status" value="1"/>
</dbReference>
<dbReference type="PANTHER" id="PTHR43000">
    <property type="entry name" value="DTDP-D-GLUCOSE 4,6-DEHYDRATASE-RELATED"/>
    <property type="match status" value="1"/>
</dbReference>
<evidence type="ECO:0000313" key="3">
    <source>
        <dbReference type="EMBL" id="ADK84364.1"/>
    </source>
</evidence>
<comment type="similarity">
    <text evidence="1">Belongs to the NAD(P)-dependent epimerase/dehydratase family.</text>
</comment>
<dbReference type="AlphaFoldDB" id="E1QFM8"/>